<feature type="non-terminal residue" evidence="4">
    <location>
        <position position="123"/>
    </location>
</feature>
<dbReference type="EMBL" id="LAZR01024790">
    <property type="protein sequence ID" value="KKL74004.1"/>
    <property type="molecule type" value="Genomic_DNA"/>
</dbReference>
<comment type="caution">
    <text evidence="4">The sequence shown here is derived from an EMBL/GenBank/DDBJ whole genome shotgun (WGS) entry which is preliminary data.</text>
</comment>
<sequence>MEWMIENSQGPQLFNIDGESMEKTKTIHPNLTVLNDVQKEKIHTDSLQVLATVGVRVDSATARQLFTDAIGTEATREDRVYIPAELVEYALKLAPSSVDIYNRRGDLAFRLPGQTRFGIGVTA</sequence>
<keyword evidence="2" id="KW-0489">Methyltransferase</keyword>
<protein>
    <submittedName>
        <fullName evidence="4">Uncharacterized protein</fullName>
    </submittedName>
</protein>
<accession>A0A0F9EJ12</accession>
<keyword evidence="3" id="KW-0808">Transferase</keyword>
<dbReference type="GO" id="GO:0015948">
    <property type="term" value="P:methanogenesis"/>
    <property type="evidence" value="ECO:0007669"/>
    <property type="project" value="InterPro"/>
</dbReference>
<reference evidence="4" key="1">
    <citation type="journal article" date="2015" name="Nature">
        <title>Complex archaea that bridge the gap between prokaryotes and eukaryotes.</title>
        <authorList>
            <person name="Spang A."/>
            <person name="Saw J.H."/>
            <person name="Jorgensen S.L."/>
            <person name="Zaremba-Niedzwiedzka K."/>
            <person name="Martijn J."/>
            <person name="Lind A.E."/>
            <person name="van Eijk R."/>
            <person name="Schleper C."/>
            <person name="Guy L."/>
            <person name="Ettema T.J."/>
        </authorList>
    </citation>
    <scope>NUCLEOTIDE SEQUENCE</scope>
</reference>
<dbReference type="InterPro" id="IPR038601">
    <property type="entry name" value="MttB-like_sf"/>
</dbReference>
<dbReference type="GO" id="GO:0008168">
    <property type="term" value="F:methyltransferase activity"/>
    <property type="evidence" value="ECO:0007669"/>
    <property type="project" value="UniProtKB-KW"/>
</dbReference>
<evidence type="ECO:0000256" key="2">
    <source>
        <dbReference type="ARBA" id="ARBA00022603"/>
    </source>
</evidence>
<comment type="similarity">
    <text evidence="1">Belongs to the trimethylamine methyltransferase family.</text>
</comment>
<dbReference type="GO" id="GO:0032259">
    <property type="term" value="P:methylation"/>
    <property type="evidence" value="ECO:0007669"/>
    <property type="project" value="UniProtKB-KW"/>
</dbReference>
<name>A0A0F9EJ12_9ZZZZ</name>
<proteinExistence type="inferred from homology"/>
<dbReference type="Gene3D" id="3.20.20.480">
    <property type="entry name" value="Trimethylamine methyltransferase-like"/>
    <property type="match status" value="1"/>
</dbReference>
<evidence type="ECO:0000256" key="3">
    <source>
        <dbReference type="ARBA" id="ARBA00022679"/>
    </source>
</evidence>
<dbReference type="Pfam" id="PF06253">
    <property type="entry name" value="MTTB"/>
    <property type="match status" value="1"/>
</dbReference>
<evidence type="ECO:0000313" key="4">
    <source>
        <dbReference type="EMBL" id="KKL74004.1"/>
    </source>
</evidence>
<dbReference type="AlphaFoldDB" id="A0A0F9EJ12"/>
<organism evidence="4">
    <name type="scientific">marine sediment metagenome</name>
    <dbReference type="NCBI Taxonomy" id="412755"/>
    <lineage>
        <taxon>unclassified sequences</taxon>
        <taxon>metagenomes</taxon>
        <taxon>ecological metagenomes</taxon>
    </lineage>
</organism>
<evidence type="ECO:0000256" key="1">
    <source>
        <dbReference type="ARBA" id="ARBA00007137"/>
    </source>
</evidence>
<gene>
    <name evidence="4" type="ORF">LCGC14_2069200</name>
</gene>
<dbReference type="InterPro" id="IPR010426">
    <property type="entry name" value="MTTB_MeTrfase"/>
</dbReference>